<dbReference type="SMART" id="SM00320">
    <property type="entry name" value="WD40"/>
    <property type="match status" value="1"/>
</dbReference>
<dbReference type="InterPro" id="IPR036322">
    <property type="entry name" value="WD40_repeat_dom_sf"/>
</dbReference>
<keyword evidence="3" id="KW-1185">Reference proteome</keyword>
<keyword evidence="1" id="KW-0853">WD repeat</keyword>
<dbReference type="Proteomes" id="UP001521116">
    <property type="component" value="Unassembled WGS sequence"/>
</dbReference>
<reference evidence="2 3" key="1">
    <citation type="submission" date="2024-02" db="EMBL/GenBank/DDBJ databases">
        <title>De novo assembly and annotation of 12 fungi associated with fruit tree decline syndrome in Ontario, Canada.</title>
        <authorList>
            <person name="Sulman M."/>
            <person name="Ellouze W."/>
            <person name="Ilyukhin E."/>
        </authorList>
    </citation>
    <scope>NUCLEOTIDE SEQUENCE [LARGE SCALE GENOMIC DNA]</scope>
    <source>
        <strain evidence="2 3">M1-105</strain>
    </source>
</reference>
<dbReference type="InterPro" id="IPR015943">
    <property type="entry name" value="WD40/YVTN_repeat-like_dom_sf"/>
</dbReference>
<sequence>MDLSSLSFFPDEDGLRLVTATNRAIHIWNTKTGTMLHVLNSSSSDIRSLALAPNGTYLTTGSEDFGVHLWFASGESTNAIEAAPVDPLPVEYEVKEMAMSPDG</sequence>
<evidence type="ECO:0000256" key="1">
    <source>
        <dbReference type="PROSITE-ProRule" id="PRU00221"/>
    </source>
</evidence>
<proteinExistence type="predicted"/>
<evidence type="ECO:0000313" key="3">
    <source>
        <dbReference type="Proteomes" id="UP001521116"/>
    </source>
</evidence>
<dbReference type="Pfam" id="PF00400">
    <property type="entry name" value="WD40"/>
    <property type="match status" value="1"/>
</dbReference>
<comment type="caution">
    <text evidence="2">The sequence shown here is derived from an EMBL/GenBank/DDBJ whole genome shotgun (WGS) entry which is preliminary data.</text>
</comment>
<dbReference type="SUPFAM" id="SSF50978">
    <property type="entry name" value="WD40 repeat-like"/>
    <property type="match status" value="1"/>
</dbReference>
<dbReference type="Gene3D" id="2.130.10.10">
    <property type="entry name" value="YVTN repeat-like/Quinoprotein amine dehydrogenase"/>
    <property type="match status" value="1"/>
</dbReference>
<dbReference type="InterPro" id="IPR001680">
    <property type="entry name" value="WD40_rpt"/>
</dbReference>
<dbReference type="PROSITE" id="PS50294">
    <property type="entry name" value="WD_REPEATS_REGION"/>
    <property type="match status" value="1"/>
</dbReference>
<evidence type="ECO:0000313" key="2">
    <source>
        <dbReference type="EMBL" id="KAL1617114.1"/>
    </source>
</evidence>
<gene>
    <name evidence="2" type="primary">PWP2_2</name>
    <name evidence="2" type="ORF">SLS56_011117</name>
</gene>
<feature type="repeat" description="WD" evidence="1">
    <location>
        <begin position="39"/>
        <end position="70"/>
    </location>
</feature>
<name>A0ABR3SCG6_9PEZI</name>
<protein>
    <submittedName>
        <fullName evidence="2">U3 snoRNP protein</fullName>
    </submittedName>
</protein>
<dbReference type="PROSITE" id="PS50082">
    <property type="entry name" value="WD_REPEATS_2"/>
    <property type="match status" value="1"/>
</dbReference>
<organism evidence="2 3">
    <name type="scientific">Neofusicoccum ribis</name>
    <dbReference type="NCBI Taxonomy" id="45134"/>
    <lineage>
        <taxon>Eukaryota</taxon>
        <taxon>Fungi</taxon>
        <taxon>Dikarya</taxon>
        <taxon>Ascomycota</taxon>
        <taxon>Pezizomycotina</taxon>
        <taxon>Dothideomycetes</taxon>
        <taxon>Dothideomycetes incertae sedis</taxon>
        <taxon>Botryosphaeriales</taxon>
        <taxon>Botryosphaeriaceae</taxon>
        <taxon>Neofusicoccum</taxon>
    </lineage>
</organism>
<dbReference type="EMBL" id="JAJVDC020000241">
    <property type="protein sequence ID" value="KAL1617114.1"/>
    <property type="molecule type" value="Genomic_DNA"/>
</dbReference>
<accession>A0ABR3SCG6</accession>